<dbReference type="EMBL" id="CP080095">
    <property type="protein sequence ID" value="QYD68268.1"/>
    <property type="molecule type" value="Genomic_DNA"/>
</dbReference>
<dbReference type="Proteomes" id="UP000826462">
    <property type="component" value="Chromosome 1"/>
</dbReference>
<evidence type="ECO:0000313" key="1">
    <source>
        <dbReference type="EMBL" id="QYD68268.1"/>
    </source>
</evidence>
<name>A0ABX8UHB8_9BURK</name>
<proteinExistence type="predicted"/>
<sequence length="219" mass="24927">MMEPKTKSYRSRSGRLYEILPAYVIAFNDDDGGVCIWTDATEFGRAIVCHLSPVDAVIDAKQSYRAKHKCWAVPASQLPPETFRDPDGRGMLAKVHLAWPAIGGKLLQHPRGTFATYRRAMYHVMEPPLILAFDDIVLGELDRLYQAAGLFAWRETYALLHDWQPERIHRAADIALKSIKTTGGKLDQCMQVALFDPEAERWHFVPLPEAHSQFYDAMR</sequence>
<evidence type="ECO:0008006" key="3">
    <source>
        <dbReference type="Google" id="ProtNLM"/>
    </source>
</evidence>
<keyword evidence="2" id="KW-1185">Reference proteome</keyword>
<gene>
    <name evidence="1" type="ORF">KZJ38_18710</name>
</gene>
<accession>A0ABX8UHB8</accession>
<organism evidence="1 2">
    <name type="scientific">Paraburkholderia edwinii</name>
    <dbReference type="NCBI Taxonomy" id="2861782"/>
    <lineage>
        <taxon>Bacteria</taxon>
        <taxon>Pseudomonadati</taxon>
        <taxon>Pseudomonadota</taxon>
        <taxon>Betaproteobacteria</taxon>
        <taxon>Burkholderiales</taxon>
        <taxon>Burkholderiaceae</taxon>
        <taxon>Paraburkholderia</taxon>
    </lineage>
</organism>
<evidence type="ECO:0000313" key="2">
    <source>
        <dbReference type="Proteomes" id="UP000826462"/>
    </source>
</evidence>
<reference evidence="1 2" key="1">
    <citation type="submission" date="2021-07" db="EMBL/GenBank/DDBJ databases">
        <title>Paraburkholderia edwinii protects Aspergillus sp. from phenazines by acting as a toxin sponge.</title>
        <authorList>
            <person name="Dahlstrom K.M."/>
            <person name="Newman D.K."/>
        </authorList>
    </citation>
    <scope>NUCLEOTIDE SEQUENCE [LARGE SCALE GENOMIC DNA]</scope>
    <source>
        <strain evidence="1 2">Pe01</strain>
    </source>
</reference>
<protein>
    <recommendedName>
        <fullName evidence="3">DUF429 domain-containing protein</fullName>
    </recommendedName>
</protein>
<dbReference type="RefSeq" id="WP_219797661.1">
    <property type="nucleotide sequence ID" value="NZ_CP080095.1"/>
</dbReference>